<dbReference type="AlphaFoldDB" id="A0AAE8MG00"/>
<proteinExistence type="predicted"/>
<evidence type="ECO:0000313" key="3">
    <source>
        <dbReference type="Proteomes" id="UP001187734"/>
    </source>
</evidence>
<evidence type="ECO:0000313" key="2">
    <source>
        <dbReference type="EMBL" id="SPJ82044.1"/>
    </source>
</evidence>
<feature type="signal peptide" evidence="1">
    <location>
        <begin position="1"/>
        <end position="19"/>
    </location>
</feature>
<accession>A0AAE8MG00</accession>
<dbReference type="EMBL" id="ONZP01000344">
    <property type="protein sequence ID" value="SPJ82044.1"/>
    <property type="molecule type" value="Genomic_DNA"/>
</dbReference>
<evidence type="ECO:0008006" key="4">
    <source>
        <dbReference type="Google" id="ProtNLM"/>
    </source>
</evidence>
<comment type="caution">
    <text evidence="2">The sequence shown here is derived from an EMBL/GenBank/DDBJ whole genome shotgun (WGS) entry which is preliminary data.</text>
</comment>
<organism evidence="2 3">
    <name type="scientific">Fusarium torulosum</name>
    <dbReference type="NCBI Taxonomy" id="33205"/>
    <lineage>
        <taxon>Eukaryota</taxon>
        <taxon>Fungi</taxon>
        <taxon>Dikarya</taxon>
        <taxon>Ascomycota</taxon>
        <taxon>Pezizomycotina</taxon>
        <taxon>Sordariomycetes</taxon>
        <taxon>Hypocreomycetidae</taxon>
        <taxon>Hypocreales</taxon>
        <taxon>Nectriaceae</taxon>
        <taxon>Fusarium</taxon>
    </lineage>
</organism>
<keyword evidence="3" id="KW-1185">Reference proteome</keyword>
<reference evidence="2" key="1">
    <citation type="submission" date="2018-03" db="EMBL/GenBank/DDBJ databases">
        <authorList>
            <person name="Guldener U."/>
        </authorList>
    </citation>
    <scope>NUCLEOTIDE SEQUENCE</scope>
</reference>
<evidence type="ECO:0000256" key="1">
    <source>
        <dbReference type="SAM" id="SignalP"/>
    </source>
</evidence>
<name>A0AAE8MG00_9HYPO</name>
<feature type="chain" id="PRO_5042037791" description="Apple domain-containing protein" evidence="1">
    <location>
        <begin position="20"/>
        <end position="378"/>
    </location>
</feature>
<sequence>MVSLKSLFVFLALAAEALAAASPPLVCATDLGTKSINNVPTSTATTVKRVTVVKKVIRKVNVVVVPVGKTTTVRTTEYTTTTVAAGPDTDTETSTETTDVTITARMINTVTTTSTTTTVSTDYFVTTEARKASFTAILDNSKLKERAVKKAAVVNLLTRTATLYPQRVRCTKEVPSYTTKVVTTTVQGPRTTLKPKTKTKMSTIISTITTTDCPECSTTVTMTEEETITTMMVTERINTMAQTVTIQMRIPQATVYAACDVSNILYTDRDGGNVVGIADATSDTMPTVIGDNYSAMACCSECAKRPNCRISMLGRIAGLPSTKGSTCSIFLTDDTSKCANGKQPVFAKYITSDAEPAQPRYVYSNGPCGQLVKGGVAS</sequence>
<gene>
    <name evidence="2" type="ORF">FTOL_09449</name>
</gene>
<keyword evidence="1" id="KW-0732">Signal</keyword>
<protein>
    <recommendedName>
        <fullName evidence="4">Apple domain-containing protein</fullName>
    </recommendedName>
</protein>
<dbReference type="Proteomes" id="UP001187734">
    <property type="component" value="Unassembled WGS sequence"/>
</dbReference>